<dbReference type="OrthoDB" id="9921780at2"/>
<gene>
    <name evidence="2" type="ORF">IP90_00943</name>
</gene>
<organism evidence="2 3">
    <name type="scientific">Luteimonas cucumeris</name>
    <dbReference type="NCBI Taxonomy" id="985012"/>
    <lineage>
        <taxon>Bacteria</taxon>
        <taxon>Pseudomonadati</taxon>
        <taxon>Pseudomonadota</taxon>
        <taxon>Gammaproteobacteria</taxon>
        <taxon>Lysobacterales</taxon>
        <taxon>Lysobacteraceae</taxon>
        <taxon>Luteimonas</taxon>
    </lineage>
</organism>
<proteinExistence type="predicted"/>
<dbReference type="AlphaFoldDB" id="A0A562LB82"/>
<feature type="region of interest" description="Disordered" evidence="1">
    <location>
        <begin position="92"/>
        <end position="113"/>
    </location>
</feature>
<evidence type="ECO:0000256" key="1">
    <source>
        <dbReference type="SAM" id="MobiDB-lite"/>
    </source>
</evidence>
<accession>A0A562LB82</accession>
<evidence type="ECO:0000313" key="2">
    <source>
        <dbReference type="EMBL" id="TWI04805.1"/>
    </source>
</evidence>
<dbReference type="EMBL" id="VLKN01000002">
    <property type="protein sequence ID" value="TWI04805.1"/>
    <property type="molecule type" value="Genomic_DNA"/>
</dbReference>
<evidence type="ECO:0000313" key="3">
    <source>
        <dbReference type="Proteomes" id="UP000315167"/>
    </source>
</evidence>
<name>A0A562LB82_9GAMM</name>
<keyword evidence="3" id="KW-1185">Reference proteome</keyword>
<dbReference type="RefSeq" id="WP_144898465.1">
    <property type="nucleotide sequence ID" value="NZ_VLKN01000002.1"/>
</dbReference>
<dbReference type="Proteomes" id="UP000315167">
    <property type="component" value="Unassembled WGS sequence"/>
</dbReference>
<protein>
    <submittedName>
        <fullName evidence="2">Uncharacterized protein</fullName>
    </submittedName>
</protein>
<sequence>MATRTDLRQMVAEEAGVIAAGETLSAADNDYIERRIVSVLDTLNEEGLLPFDIDGTIPARYLLPTARVIAVHVAVGFGMPLDTLAPLADQGMKQLRRSKSKPHVGTPAQSTYY</sequence>
<reference evidence="2 3" key="1">
    <citation type="journal article" date="2015" name="Stand. Genomic Sci.">
        <title>Genomic Encyclopedia of Bacterial and Archaeal Type Strains, Phase III: the genomes of soil and plant-associated and newly described type strains.</title>
        <authorList>
            <person name="Whitman W.B."/>
            <person name="Woyke T."/>
            <person name="Klenk H.P."/>
            <person name="Zhou Y."/>
            <person name="Lilburn T.G."/>
            <person name="Beck B.J."/>
            <person name="De Vos P."/>
            <person name="Vandamme P."/>
            <person name="Eisen J.A."/>
            <person name="Garrity G."/>
            <person name="Hugenholtz P."/>
            <person name="Kyrpides N.C."/>
        </authorList>
    </citation>
    <scope>NUCLEOTIDE SEQUENCE [LARGE SCALE GENOMIC DNA]</scope>
    <source>
        <strain evidence="2 3">CGMCC 1.10821</strain>
    </source>
</reference>
<comment type="caution">
    <text evidence="2">The sequence shown here is derived from an EMBL/GenBank/DDBJ whole genome shotgun (WGS) entry which is preliminary data.</text>
</comment>